<keyword evidence="2" id="KW-1185">Reference proteome</keyword>
<protein>
    <submittedName>
        <fullName evidence="1">Biotin/lipoyl-binding protein</fullName>
    </submittedName>
</protein>
<sequence length="48" mass="5470">MMFAEGKHVEQGEVLFLIDQSQYKAQLDKAKAQLKSDIATFNKANRDL</sequence>
<dbReference type="Gene3D" id="1.10.287.470">
    <property type="entry name" value="Helix hairpin bin"/>
    <property type="match status" value="1"/>
</dbReference>
<dbReference type="Gene3D" id="2.40.50.100">
    <property type="match status" value="1"/>
</dbReference>
<dbReference type="Proteomes" id="UP000605676">
    <property type="component" value="Unassembled WGS sequence"/>
</dbReference>
<reference evidence="1 2" key="1">
    <citation type="submission" date="2021-01" db="EMBL/GenBank/DDBJ databases">
        <title>Carboxyliciviraga sp.nov., isolated from coastal sediments.</title>
        <authorList>
            <person name="Lu D."/>
            <person name="Zhang T."/>
        </authorList>
    </citation>
    <scope>NUCLEOTIDE SEQUENCE [LARGE SCALE GENOMIC DNA]</scope>
    <source>
        <strain evidence="1 2">N1Y132</strain>
    </source>
</reference>
<gene>
    <name evidence="1" type="ORF">JIV24_20020</name>
</gene>
<accession>A0ABS1HPY9</accession>
<evidence type="ECO:0000313" key="2">
    <source>
        <dbReference type="Proteomes" id="UP000605676"/>
    </source>
</evidence>
<organism evidence="1 2">
    <name type="scientific">Carboxylicivirga marina</name>
    <dbReference type="NCBI Taxonomy" id="2800988"/>
    <lineage>
        <taxon>Bacteria</taxon>
        <taxon>Pseudomonadati</taxon>
        <taxon>Bacteroidota</taxon>
        <taxon>Bacteroidia</taxon>
        <taxon>Marinilabiliales</taxon>
        <taxon>Marinilabiliaceae</taxon>
        <taxon>Carboxylicivirga</taxon>
    </lineage>
</organism>
<dbReference type="SUPFAM" id="SSF111369">
    <property type="entry name" value="HlyD-like secretion proteins"/>
    <property type="match status" value="1"/>
</dbReference>
<proteinExistence type="predicted"/>
<name>A0ABS1HPY9_9BACT</name>
<evidence type="ECO:0000313" key="1">
    <source>
        <dbReference type="EMBL" id="MBK3519641.1"/>
    </source>
</evidence>
<dbReference type="EMBL" id="JAENRR010000081">
    <property type="protein sequence ID" value="MBK3519641.1"/>
    <property type="molecule type" value="Genomic_DNA"/>
</dbReference>
<comment type="caution">
    <text evidence="1">The sequence shown here is derived from an EMBL/GenBank/DDBJ whole genome shotgun (WGS) entry which is preliminary data.</text>
</comment>